<gene>
    <name evidence="3" type="ORF">BSTOLATCC_MIC40898</name>
</gene>
<keyword evidence="1" id="KW-0175">Coiled coil</keyword>
<evidence type="ECO:0000256" key="1">
    <source>
        <dbReference type="SAM" id="Coils"/>
    </source>
</evidence>
<sequence>MSGKIPDLRKLRNIIKESEERIKIADSPIKSAQITPKKENNLSRVDEELNNALGMKTKESNYDKQFLKTIKQEMEELDKELGKHFDNQEEIEDEEDDLCISSESEKEKFISSSPFQLTLQSHYSENSQNIETLKETTPSIKKSENSNSSNEQKNPHSNLKMRLQGALATIKSLEKALKDKEAIIKDLEQEIIKKNKTIESCQSLVNVNSNINRGEGSFKNQLRKKDKEIEQKIKEYEEKIQENKKTMLRMQDLNNHLMAKLKDLDKKKEEKTEKKAKKKKEKNNDKNYFEENEYLKKRLEDLIEKYRNLQVKYDSLAESSAVFEEKTRDLYEANQKLQENLIKIMSSI</sequence>
<comment type="caution">
    <text evidence="3">The sequence shown here is derived from an EMBL/GenBank/DDBJ whole genome shotgun (WGS) entry which is preliminary data.</text>
</comment>
<feature type="compositionally biased region" description="Basic and acidic residues" evidence="2">
    <location>
        <begin position="260"/>
        <end position="273"/>
    </location>
</feature>
<feature type="compositionally biased region" description="Polar residues" evidence="2">
    <location>
        <begin position="128"/>
        <end position="140"/>
    </location>
</feature>
<feature type="region of interest" description="Disordered" evidence="2">
    <location>
        <begin position="260"/>
        <end position="287"/>
    </location>
</feature>
<evidence type="ECO:0000256" key="2">
    <source>
        <dbReference type="SAM" id="MobiDB-lite"/>
    </source>
</evidence>
<feature type="coiled-coil region" evidence="1">
    <location>
        <begin position="67"/>
        <end position="94"/>
    </location>
</feature>
<proteinExistence type="predicted"/>
<accession>A0AAU9JGW1</accession>
<dbReference type="Proteomes" id="UP001162131">
    <property type="component" value="Unassembled WGS sequence"/>
</dbReference>
<dbReference type="AlphaFoldDB" id="A0AAU9JGW1"/>
<dbReference type="EMBL" id="CAJZBQ010000040">
    <property type="protein sequence ID" value="CAG9326472.1"/>
    <property type="molecule type" value="Genomic_DNA"/>
</dbReference>
<evidence type="ECO:0000313" key="4">
    <source>
        <dbReference type="Proteomes" id="UP001162131"/>
    </source>
</evidence>
<keyword evidence="4" id="KW-1185">Reference proteome</keyword>
<protein>
    <submittedName>
        <fullName evidence="3">Uncharacterized protein</fullName>
    </submittedName>
</protein>
<evidence type="ECO:0000313" key="3">
    <source>
        <dbReference type="EMBL" id="CAG9326472.1"/>
    </source>
</evidence>
<organism evidence="3 4">
    <name type="scientific">Blepharisma stoltei</name>
    <dbReference type="NCBI Taxonomy" id="1481888"/>
    <lineage>
        <taxon>Eukaryota</taxon>
        <taxon>Sar</taxon>
        <taxon>Alveolata</taxon>
        <taxon>Ciliophora</taxon>
        <taxon>Postciliodesmatophora</taxon>
        <taxon>Heterotrichea</taxon>
        <taxon>Heterotrichida</taxon>
        <taxon>Blepharismidae</taxon>
        <taxon>Blepharisma</taxon>
    </lineage>
</organism>
<reference evidence="3" key="1">
    <citation type="submission" date="2021-09" db="EMBL/GenBank/DDBJ databases">
        <authorList>
            <consortium name="AG Swart"/>
            <person name="Singh M."/>
            <person name="Singh A."/>
            <person name="Seah K."/>
            <person name="Emmerich C."/>
        </authorList>
    </citation>
    <scope>NUCLEOTIDE SEQUENCE</scope>
    <source>
        <strain evidence="3">ATCC30299</strain>
    </source>
</reference>
<feature type="region of interest" description="Disordered" evidence="2">
    <location>
        <begin position="128"/>
        <end position="158"/>
    </location>
</feature>
<name>A0AAU9JGW1_9CILI</name>